<comment type="caution">
    <text evidence="2">The sequence shown here is derived from an EMBL/GenBank/DDBJ whole genome shotgun (WGS) entry which is preliminary data.</text>
</comment>
<proteinExistence type="predicted"/>
<evidence type="ECO:0000313" key="2">
    <source>
        <dbReference type="EMBL" id="KAJ7310102.1"/>
    </source>
</evidence>
<name>A0AAD6Z6L5_9AGAR</name>
<evidence type="ECO:0000313" key="3">
    <source>
        <dbReference type="Proteomes" id="UP001218218"/>
    </source>
</evidence>
<keyword evidence="1" id="KW-0812">Transmembrane</keyword>
<keyword evidence="1" id="KW-0472">Membrane</keyword>
<accession>A0AAD6Z6L5</accession>
<sequence>MFSDRSEHSVPFLGHPSATSELQHSKVDADENPLHHDTFGPRRIPRQPRRKSLSWQFLSKLMGWPAIVICGHLILQAAAWGFFLVVQRRGGISLPHRLAASAKANPHIVEWIFTQIATILAFFSTLLFSWGIRGSITLHLRGDGMSFAAFISFIKISTRSLILNPRRRILSLMSIVILILTGVQTAGWSALITPRAVVISTPLTGHDIDLSSPLLRQMLGTNEVLDSCVVASISLPAFMVGQTESGYTAVQGDLGFPAIFTMMDQPFNLSTAGISPLTLSHLNASTWFPNITTIPATVKPVWELPDGLDSSYSLSQQGFTADVSCKYGDSSDSTIPTLFFENNTVKDWTNPRIQSGDITHFTLSSDCVADDNLTFNVTEAYTRTNQPNYLLMIACPSRDNYQLIFYGGPIGLYNFVETTVCTVSPKITNVEVDYSHVINARTRPDGTLADIAAPPTLSAVNTLFDMVYFSQAIATNSMGDKLRALITEVDGKTLSDSTILRNTEEYIRGVTEYSASVFRTCLSTNKDFLDALPSDISVSTNGTFYTETIGWTHTGSVTLLELIPGTIVAILTIYTVVVAVAQHAGDEKGVDFDPTDATHLVAASAAGGLNNVFVGTKEEDIRAVEDGNVFLSTIPGRGPALIRGTL</sequence>
<feature type="transmembrane region" description="Helical" evidence="1">
    <location>
        <begin position="62"/>
        <end position="87"/>
    </location>
</feature>
<keyword evidence="1" id="KW-1133">Transmembrane helix</keyword>
<feature type="transmembrane region" description="Helical" evidence="1">
    <location>
        <begin position="169"/>
        <end position="191"/>
    </location>
</feature>
<organism evidence="2 3">
    <name type="scientific">Mycena albidolilacea</name>
    <dbReference type="NCBI Taxonomy" id="1033008"/>
    <lineage>
        <taxon>Eukaryota</taxon>
        <taxon>Fungi</taxon>
        <taxon>Dikarya</taxon>
        <taxon>Basidiomycota</taxon>
        <taxon>Agaricomycotina</taxon>
        <taxon>Agaricomycetes</taxon>
        <taxon>Agaricomycetidae</taxon>
        <taxon>Agaricales</taxon>
        <taxon>Marasmiineae</taxon>
        <taxon>Mycenaceae</taxon>
        <taxon>Mycena</taxon>
    </lineage>
</organism>
<dbReference type="AlphaFoldDB" id="A0AAD6Z6L5"/>
<dbReference type="EMBL" id="JARIHO010000079">
    <property type="protein sequence ID" value="KAJ7310102.1"/>
    <property type="molecule type" value="Genomic_DNA"/>
</dbReference>
<reference evidence="2" key="1">
    <citation type="submission" date="2023-03" db="EMBL/GenBank/DDBJ databases">
        <title>Massive genome expansion in bonnet fungi (Mycena s.s.) driven by repeated elements and novel gene families across ecological guilds.</title>
        <authorList>
            <consortium name="Lawrence Berkeley National Laboratory"/>
            <person name="Harder C.B."/>
            <person name="Miyauchi S."/>
            <person name="Viragh M."/>
            <person name="Kuo A."/>
            <person name="Thoen E."/>
            <person name="Andreopoulos B."/>
            <person name="Lu D."/>
            <person name="Skrede I."/>
            <person name="Drula E."/>
            <person name="Henrissat B."/>
            <person name="Morin E."/>
            <person name="Kohler A."/>
            <person name="Barry K."/>
            <person name="LaButti K."/>
            <person name="Morin E."/>
            <person name="Salamov A."/>
            <person name="Lipzen A."/>
            <person name="Mereny Z."/>
            <person name="Hegedus B."/>
            <person name="Baldrian P."/>
            <person name="Stursova M."/>
            <person name="Weitz H."/>
            <person name="Taylor A."/>
            <person name="Grigoriev I.V."/>
            <person name="Nagy L.G."/>
            <person name="Martin F."/>
            <person name="Kauserud H."/>
        </authorList>
    </citation>
    <scope>NUCLEOTIDE SEQUENCE</scope>
    <source>
        <strain evidence="2">CBHHK002</strain>
    </source>
</reference>
<protein>
    <submittedName>
        <fullName evidence="2">Uncharacterized protein</fullName>
    </submittedName>
</protein>
<gene>
    <name evidence="2" type="ORF">DFH08DRAFT_898832</name>
</gene>
<dbReference type="Proteomes" id="UP001218218">
    <property type="component" value="Unassembled WGS sequence"/>
</dbReference>
<evidence type="ECO:0000256" key="1">
    <source>
        <dbReference type="SAM" id="Phobius"/>
    </source>
</evidence>
<feature type="transmembrane region" description="Helical" evidence="1">
    <location>
        <begin position="144"/>
        <end position="162"/>
    </location>
</feature>
<keyword evidence="3" id="KW-1185">Reference proteome</keyword>
<feature type="transmembrane region" description="Helical" evidence="1">
    <location>
        <begin position="108"/>
        <end position="132"/>
    </location>
</feature>